<evidence type="ECO:0000259" key="2">
    <source>
        <dbReference type="Pfam" id="PF01970"/>
    </source>
</evidence>
<dbReference type="PANTHER" id="PTHR42204:SF1">
    <property type="entry name" value="INTEGRAL MEMBRANE PROTEIN"/>
    <property type="match status" value="1"/>
</dbReference>
<comment type="caution">
    <text evidence="3">The sequence shown here is derived from an EMBL/GenBank/DDBJ whole genome shotgun (WGS) entry which is preliminary data.</text>
</comment>
<evidence type="ECO:0000313" key="4">
    <source>
        <dbReference type="EMBL" id="PWL07532.1"/>
    </source>
</evidence>
<dbReference type="PANTHER" id="PTHR42204">
    <property type="entry name" value="INTEGRAL MEMBRANE PROTEIN"/>
    <property type="match status" value="1"/>
</dbReference>
<dbReference type="InterPro" id="IPR002823">
    <property type="entry name" value="DUF112_TM"/>
</dbReference>
<feature type="transmembrane region" description="Helical" evidence="1">
    <location>
        <begin position="31"/>
        <end position="58"/>
    </location>
</feature>
<protein>
    <submittedName>
        <fullName evidence="4">Tripartite tricarboxylate transporter TctA family protein</fullName>
    </submittedName>
</protein>
<feature type="transmembrane region" description="Helical" evidence="1">
    <location>
        <begin position="307"/>
        <end position="335"/>
    </location>
</feature>
<proteinExistence type="predicted"/>
<dbReference type="AlphaFoldDB" id="A0A2A2HBI4"/>
<dbReference type="Proteomes" id="UP000217528">
    <property type="component" value="Unassembled WGS sequence"/>
</dbReference>
<keyword evidence="1" id="KW-1133">Transmembrane helix</keyword>
<dbReference type="Pfam" id="PF01970">
    <property type="entry name" value="TctA"/>
    <property type="match status" value="1"/>
</dbReference>
<keyword evidence="5" id="KW-1185">Reference proteome</keyword>
<feature type="transmembrane region" description="Helical" evidence="1">
    <location>
        <begin position="371"/>
        <end position="389"/>
    </location>
</feature>
<gene>
    <name evidence="3" type="ORF">ASJ82_06080</name>
    <name evidence="4" type="ORF">MSCUN_16140</name>
</gene>
<evidence type="ECO:0000256" key="1">
    <source>
        <dbReference type="SAM" id="Phobius"/>
    </source>
</evidence>
<evidence type="ECO:0000313" key="5">
    <source>
        <dbReference type="Proteomes" id="UP000217528"/>
    </source>
</evidence>
<feature type="domain" description="DUF112" evidence="2">
    <location>
        <begin position="6"/>
        <end position="398"/>
    </location>
</feature>
<reference evidence="4 6" key="1">
    <citation type="submission" date="2016-04" db="EMBL/GenBank/DDBJ databases">
        <title>Genome sequence of Methanosphaera cuniculi DSM 4103.</title>
        <authorList>
            <person name="Poehlein A."/>
            <person name="Seedorf H."/>
            <person name="Daniel R."/>
        </authorList>
    </citation>
    <scope>NUCLEOTIDE SEQUENCE [LARGE SCALE GENOMIC DNA]</scope>
    <source>
        <strain evidence="4 6">DSM 4103</strain>
    </source>
</reference>
<evidence type="ECO:0000313" key="3">
    <source>
        <dbReference type="EMBL" id="PAV06718.1"/>
    </source>
</evidence>
<name>A0A2A2HBI4_9EURY</name>
<feature type="transmembrane region" description="Helical" evidence="1">
    <location>
        <begin position="157"/>
        <end position="176"/>
    </location>
</feature>
<sequence length="413" mass="45162">MINIFIAIILGILAGIITGMIPSLHVNTVGIVIFSASTLLLNYISALTIASFLISIAITHAMFEFIPSITVAIPSEDTVMSIQPAHKLLFEGRAYEVIRLVSFGGYLSIVLLIIIMPFLFIILPMIYDLLKDYIGYLLIFIMCIIFIKTRGNYNIKLLSILVFLISGILGCIMLTGNVSSNISLLCMLSGLFSVSNLIYNFNSNNIIPPQKEVHSVNVDNNFKRSVFAGSISGCILGLLPGLGPAQGTMIAQGLTLNKHVTSEDFLITNSGINISDTLFSLIAIYLISNPRSAISVYVSNLISDITLAHIVFFIFISLVVVSVCCMMSIIIGDYIISHMNRVNFRKLNLILIVGITFFIFCYTFYVGGCVWYVGICYVVSIALGIMVNVLGLNKSLLMGVLIIPSILTYLGVI</sequence>
<accession>A0A2A2HBI4</accession>
<feature type="transmembrane region" description="Helical" evidence="1">
    <location>
        <begin position="5"/>
        <end position="25"/>
    </location>
</feature>
<feature type="transmembrane region" description="Helical" evidence="1">
    <location>
        <begin position="103"/>
        <end position="127"/>
    </location>
</feature>
<evidence type="ECO:0000313" key="6">
    <source>
        <dbReference type="Proteomes" id="UP000246004"/>
    </source>
</evidence>
<dbReference type="OrthoDB" id="53365at2157"/>
<reference evidence="3 5" key="2">
    <citation type="journal article" date="2017" name="BMC Genomics">
        <title>Genomic analysis of methanogenic archaea reveals a shift towards energy conservation.</title>
        <authorList>
            <person name="Gilmore S.P."/>
            <person name="Henske J.K."/>
            <person name="Sexton J.A."/>
            <person name="Solomon K.V."/>
            <person name="Seppala S."/>
            <person name="Yoo J.I."/>
            <person name="Huyett L.M."/>
            <person name="Pressman A."/>
            <person name="Cogan J.Z."/>
            <person name="Kivenson V."/>
            <person name="Peng X."/>
            <person name="Tan Y."/>
            <person name="Valentine D.L."/>
            <person name="O'Malley M.A."/>
        </authorList>
    </citation>
    <scope>NUCLEOTIDE SEQUENCE [LARGE SCALE GENOMIC DNA]</scope>
    <source>
        <strain evidence="3 5">1R-7</strain>
    </source>
</reference>
<dbReference type="Proteomes" id="UP000246004">
    <property type="component" value="Unassembled WGS sequence"/>
</dbReference>
<feature type="transmembrane region" description="Helical" evidence="1">
    <location>
        <begin position="133"/>
        <end position="150"/>
    </location>
</feature>
<dbReference type="EMBL" id="LMVN01000026">
    <property type="protein sequence ID" value="PAV06718.1"/>
    <property type="molecule type" value="Genomic_DNA"/>
</dbReference>
<dbReference type="EMBL" id="LWMS01000048">
    <property type="protein sequence ID" value="PWL07532.1"/>
    <property type="molecule type" value="Genomic_DNA"/>
</dbReference>
<organism evidence="3 5">
    <name type="scientific">Methanosphaera cuniculi</name>
    <dbReference type="NCBI Taxonomy" id="1077256"/>
    <lineage>
        <taxon>Archaea</taxon>
        <taxon>Methanobacteriati</taxon>
        <taxon>Methanobacteriota</taxon>
        <taxon>Methanomada group</taxon>
        <taxon>Methanobacteria</taxon>
        <taxon>Methanobacteriales</taxon>
        <taxon>Methanobacteriaceae</taxon>
        <taxon>Methanosphaera</taxon>
    </lineage>
</organism>
<feature type="transmembrane region" description="Helical" evidence="1">
    <location>
        <begin position="265"/>
        <end position="287"/>
    </location>
</feature>
<feature type="transmembrane region" description="Helical" evidence="1">
    <location>
        <begin position="347"/>
        <end position="365"/>
    </location>
</feature>
<keyword evidence="1" id="KW-0472">Membrane</keyword>
<dbReference type="RefSeq" id="WP_095609148.1">
    <property type="nucleotide sequence ID" value="NZ_LMVN01000026.1"/>
</dbReference>
<keyword evidence="1" id="KW-0812">Transmembrane</keyword>